<dbReference type="SMART" id="SM01120">
    <property type="entry name" value="Dak2"/>
    <property type="match status" value="1"/>
</dbReference>
<dbReference type="AlphaFoldDB" id="A0A4Y3IR59"/>
<reference evidence="4 5" key="1">
    <citation type="submission" date="2019-06" db="EMBL/GenBank/DDBJ databases">
        <title>Whole genome shotgun sequence of Vibrio comitans NBRC 102076.</title>
        <authorList>
            <person name="Hosoyama A."/>
            <person name="Uohara A."/>
            <person name="Ohji S."/>
            <person name="Ichikawa N."/>
        </authorList>
    </citation>
    <scope>NUCLEOTIDE SEQUENCE [LARGE SCALE GENOMIC DNA]</scope>
    <source>
        <strain evidence="4 5">NBRC 102076</strain>
    </source>
</reference>
<dbReference type="Pfam" id="PF02734">
    <property type="entry name" value="Dak2"/>
    <property type="match status" value="1"/>
</dbReference>
<dbReference type="EMBL" id="BJLH01000012">
    <property type="protein sequence ID" value="GEA61612.1"/>
    <property type="molecule type" value="Genomic_DNA"/>
</dbReference>
<keyword evidence="1" id="KW-0808">Transferase</keyword>
<dbReference type="SUPFAM" id="SSF101473">
    <property type="entry name" value="DhaL-like"/>
    <property type="match status" value="1"/>
</dbReference>
<dbReference type="FunFam" id="1.25.40.340:FF:000002">
    <property type="entry name" value="Dihydroxyacetone kinase, L subunit"/>
    <property type="match status" value="1"/>
</dbReference>
<dbReference type="InterPro" id="IPR050861">
    <property type="entry name" value="Dihydroxyacetone_Kinase"/>
</dbReference>
<evidence type="ECO:0000313" key="4">
    <source>
        <dbReference type="EMBL" id="GEA61612.1"/>
    </source>
</evidence>
<dbReference type="GO" id="GO:0004371">
    <property type="term" value="F:glycerone kinase activity"/>
    <property type="evidence" value="ECO:0007669"/>
    <property type="project" value="InterPro"/>
</dbReference>
<dbReference type="GO" id="GO:0005829">
    <property type="term" value="C:cytosol"/>
    <property type="evidence" value="ECO:0007669"/>
    <property type="project" value="TreeGrafter"/>
</dbReference>
<organism evidence="4 5">
    <name type="scientific">Vibrio comitans NBRC 102076</name>
    <dbReference type="NCBI Taxonomy" id="1219078"/>
    <lineage>
        <taxon>Bacteria</taxon>
        <taxon>Pseudomonadati</taxon>
        <taxon>Pseudomonadota</taxon>
        <taxon>Gammaproteobacteria</taxon>
        <taxon>Vibrionales</taxon>
        <taxon>Vibrionaceae</taxon>
        <taxon>Vibrio</taxon>
    </lineage>
</organism>
<dbReference type="PANTHER" id="PTHR28629">
    <property type="entry name" value="TRIOKINASE/FMN CYCLASE"/>
    <property type="match status" value="1"/>
</dbReference>
<dbReference type="GO" id="GO:0019563">
    <property type="term" value="P:glycerol catabolic process"/>
    <property type="evidence" value="ECO:0007669"/>
    <property type="project" value="TreeGrafter"/>
</dbReference>
<comment type="caution">
    <text evidence="4">The sequence shown here is derived from an EMBL/GenBank/DDBJ whole genome shotgun (WGS) entry which is preliminary data.</text>
</comment>
<proteinExistence type="predicted"/>
<gene>
    <name evidence="4" type="ORF">VCO01S_28050</name>
</gene>
<dbReference type="PROSITE" id="PS51480">
    <property type="entry name" value="DHAL"/>
    <property type="match status" value="1"/>
</dbReference>
<dbReference type="InterPro" id="IPR036117">
    <property type="entry name" value="DhaL_dom_sf"/>
</dbReference>
<name>A0A4Y3IR59_9VIBR</name>
<protein>
    <submittedName>
        <fullName evidence="4">Dihydroxyacetone kinase subunit L</fullName>
    </submittedName>
</protein>
<evidence type="ECO:0000256" key="2">
    <source>
        <dbReference type="ARBA" id="ARBA00022777"/>
    </source>
</evidence>
<keyword evidence="5" id="KW-1185">Reference proteome</keyword>
<evidence type="ECO:0000259" key="3">
    <source>
        <dbReference type="PROSITE" id="PS51480"/>
    </source>
</evidence>
<dbReference type="Gene3D" id="1.25.40.340">
    <property type="match status" value="1"/>
</dbReference>
<accession>A0A4Y3IR59</accession>
<evidence type="ECO:0000256" key="1">
    <source>
        <dbReference type="ARBA" id="ARBA00022679"/>
    </source>
</evidence>
<dbReference type="PANTHER" id="PTHR28629:SF4">
    <property type="entry name" value="TRIOKINASE_FMN CYCLASE"/>
    <property type="match status" value="1"/>
</dbReference>
<sequence length="211" mass="22692">MTVLDSKLLFNMFEHAAENIQQNIELLNELDGKTGDGDHGTTMLRVCHCIVDSLNREEQDWSKKVDNLGWEILSQDGGSAGMLVGNLFMGIGSGLVDDELGPVGTAQAFKNGIDLVVKFSGAHQGDKTMLDALIPAMQTMQEDAISGVALEDMFEHAAVAARQGAEATKEMVPKRGRAKNMGARAVGHIDPGAVSMAILFESFDEAIHQVH</sequence>
<keyword evidence="2 4" id="KW-0418">Kinase</keyword>
<dbReference type="OrthoDB" id="9800291at2"/>
<dbReference type="Proteomes" id="UP000318242">
    <property type="component" value="Unassembled WGS sequence"/>
</dbReference>
<dbReference type="InterPro" id="IPR004007">
    <property type="entry name" value="DhaL_dom"/>
</dbReference>
<dbReference type="RefSeq" id="WP_141271964.1">
    <property type="nucleotide sequence ID" value="NZ_BJLH01000012.1"/>
</dbReference>
<feature type="domain" description="DhaL" evidence="3">
    <location>
        <begin position="7"/>
        <end position="205"/>
    </location>
</feature>
<evidence type="ECO:0000313" key="5">
    <source>
        <dbReference type="Proteomes" id="UP000318242"/>
    </source>
</evidence>